<evidence type="ECO:0000313" key="2">
    <source>
        <dbReference type="EMBL" id="CDW27645.1"/>
    </source>
</evidence>
<keyword evidence="1" id="KW-0472">Membrane</keyword>
<keyword evidence="1" id="KW-1133">Transmembrane helix</keyword>
<organism evidence="2">
    <name type="scientific">Lepeophtheirus salmonis</name>
    <name type="common">Salmon louse</name>
    <name type="synonym">Caligus salmonis</name>
    <dbReference type="NCBI Taxonomy" id="72036"/>
    <lineage>
        <taxon>Eukaryota</taxon>
        <taxon>Metazoa</taxon>
        <taxon>Ecdysozoa</taxon>
        <taxon>Arthropoda</taxon>
        <taxon>Crustacea</taxon>
        <taxon>Multicrustacea</taxon>
        <taxon>Hexanauplia</taxon>
        <taxon>Copepoda</taxon>
        <taxon>Siphonostomatoida</taxon>
        <taxon>Caligidae</taxon>
        <taxon>Lepeophtheirus</taxon>
    </lineage>
</organism>
<feature type="transmembrane region" description="Helical" evidence="1">
    <location>
        <begin position="45"/>
        <end position="62"/>
    </location>
</feature>
<accession>A0A0K2TP71</accession>
<name>A0A0K2TP71_LEPSM</name>
<sequence length="76" mass="8822">MESNVHSSKIFLIPLKTESMSRWNVRAVFLNSYGFLKYSYKPNDVMIAVLLMESSLMGIWIVRSVQVHFTQKCHPS</sequence>
<dbReference type="EMBL" id="HACA01010283">
    <property type="protein sequence ID" value="CDW27644.1"/>
    <property type="molecule type" value="Transcribed_RNA"/>
</dbReference>
<keyword evidence="1" id="KW-0812">Transmembrane</keyword>
<protein>
    <submittedName>
        <fullName evidence="2">Uncharacterized protein</fullName>
    </submittedName>
</protein>
<dbReference type="AlphaFoldDB" id="A0A0K2TP71"/>
<proteinExistence type="predicted"/>
<reference evidence="2" key="1">
    <citation type="submission" date="2014-05" db="EMBL/GenBank/DDBJ databases">
        <authorList>
            <person name="Chronopoulou M."/>
        </authorList>
    </citation>
    <scope>NUCLEOTIDE SEQUENCE</scope>
    <source>
        <tissue evidence="2">Whole organism</tissue>
    </source>
</reference>
<dbReference type="EMBL" id="HACA01010284">
    <property type="protein sequence ID" value="CDW27645.1"/>
    <property type="molecule type" value="Transcribed_RNA"/>
</dbReference>
<evidence type="ECO:0000256" key="1">
    <source>
        <dbReference type="SAM" id="Phobius"/>
    </source>
</evidence>